<reference evidence="2" key="1">
    <citation type="journal article" date="2019" name="Int. J. Syst. Evol. Microbiol.">
        <title>The Global Catalogue of Microorganisms (GCM) 10K type strain sequencing project: providing services to taxonomists for standard genome sequencing and annotation.</title>
        <authorList>
            <consortium name="The Broad Institute Genomics Platform"/>
            <consortium name="The Broad Institute Genome Sequencing Center for Infectious Disease"/>
            <person name="Wu L."/>
            <person name="Ma J."/>
        </authorList>
    </citation>
    <scope>NUCLEOTIDE SEQUENCE [LARGE SCALE GENOMIC DNA]</scope>
    <source>
        <strain evidence="2">CECT 8531</strain>
    </source>
</reference>
<comment type="caution">
    <text evidence="1">The sequence shown here is derived from an EMBL/GenBank/DDBJ whole genome shotgun (WGS) entry which is preliminary data.</text>
</comment>
<dbReference type="RefSeq" id="WP_381421390.1">
    <property type="nucleotide sequence ID" value="NZ_JBHSDH010000012.1"/>
</dbReference>
<proteinExistence type="predicted"/>
<protein>
    <submittedName>
        <fullName evidence="1">Uncharacterized protein</fullName>
    </submittedName>
</protein>
<gene>
    <name evidence="1" type="ORF">ACFOWX_03615</name>
</gene>
<keyword evidence="2" id="KW-1185">Reference proteome</keyword>
<sequence length="114" mass="11566">MTNYIFQRGETISLALDALSGDSLSVSSISAVMKAVAPGRTSAAPGAPVAAAFAIEPRMAGDDNPAGWTLTVPAMVSADLPPGSYIADARLELTDGKVVVSDSITMSIRPSVSA</sequence>
<dbReference type="Proteomes" id="UP001595887">
    <property type="component" value="Unassembled WGS sequence"/>
</dbReference>
<evidence type="ECO:0000313" key="2">
    <source>
        <dbReference type="Proteomes" id="UP001595887"/>
    </source>
</evidence>
<organism evidence="1 2">
    <name type="scientific">Sphingorhabdus arenilitoris</name>
    <dbReference type="NCBI Taxonomy" id="1490041"/>
    <lineage>
        <taxon>Bacteria</taxon>
        <taxon>Pseudomonadati</taxon>
        <taxon>Pseudomonadota</taxon>
        <taxon>Alphaproteobacteria</taxon>
        <taxon>Sphingomonadales</taxon>
        <taxon>Sphingomonadaceae</taxon>
        <taxon>Sphingorhabdus</taxon>
    </lineage>
</organism>
<evidence type="ECO:0000313" key="1">
    <source>
        <dbReference type="EMBL" id="MFC4291497.1"/>
    </source>
</evidence>
<dbReference type="EMBL" id="JBHSDH010000012">
    <property type="protein sequence ID" value="MFC4291497.1"/>
    <property type="molecule type" value="Genomic_DNA"/>
</dbReference>
<name>A0ABV8RDM2_9SPHN</name>
<accession>A0ABV8RDM2</accession>